<dbReference type="Gene3D" id="3.40.190.10">
    <property type="entry name" value="Periplasmic binding protein-like II"/>
    <property type="match status" value="2"/>
</dbReference>
<organism evidence="6 7">
    <name type="scientific">Pararhizobium capsulatum DSM 1112</name>
    <dbReference type="NCBI Taxonomy" id="1121113"/>
    <lineage>
        <taxon>Bacteria</taxon>
        <taxon>Pseudomonadati</taxon>
        <taxon>Pseudomonadota</taxon>
        <taxon>Alphaproteobacteria</taxon>
        <taxon>Hyphomicrobiales</taxon>
        <taxon>Rhizobiaceae</taxon>
        <taxon>Rhizobium/Agrobacterium group</taxon>
        <taxon>Pararhizobium</taxon>
    </lineage>
</organism>
<comment type="subcellular location">
    <subcellularLocation>
        <location evidence="1">Periplasm</location>
    </subcellularLocation>
</comment>
<dbReference type="InterPro" id="IPR001320">
    <property type="entry name" value="Iontro_rcpt_C"/>
</dbReference>
<comment type="caution">
    <text evidence="6">The sequence shown here is derived from an EMBL/GenBank/DDBJ whole genome shotgun (WGS) entry which is preliminary data.</text>
</comment>
<dbReference type="PANTHER" id="PTHR35936">
    <property type="entry name" value="MEMBRANE-BOUND LYTIC MUREIN TRANSGLYCOSYLASE F"/>
    <property type="match status" value="1"/>
</dbReference>
<dbReference type="CDD" id="cd13625">
    <property type="entry name" value="PBP2_AA_binding_like_1"/>
    <property type="match status" value="1"/>
</dbReference>
<evidence type="ECO:0000256" key="3">
    <source>
        <dbReference type="SAM" id="SignalP"/>
    </source>
</evidence>
<dbReference type="RefSeq" id="WP_307236891.1">
    <property type="nucleotide sequence ID" value="NZ_JAUSVF010000005.1"/>
</dbReference>
<name>A0ABU0C033_9HYPH</name>
<dbReference type="SUPFAM" id="SSF53850">
    <property type="entry name" value="Periplasmic binding protein-like II"/>
    <property type="match status" value="1"/>
</dbReference>
<keyword evidence="2 3" id="KW-0732">Signal</keyword>
<sequence>MQKFTRRMLFTATAVGITIMAGLGSAAVAAERTLASIKSDGAIKIGVEGVFAPFSYRENGVIVGYDVDLAELMFKDLGVKPDFVDTQWSGIVPALLAGKFDIIMSSLSYTKERMAKVNFSIPYADSSLAMLVRAEDDGKIKSFDDMSGKPIAIKAGTPEEASMPKFNAQVEKAKGKGFGEVKVFDSEPMSILALNQGTVDGVISNMTNLGLVIKNAPGKYALVQKVAGSSLAGIGIRKDDEELRKYIDEQLLAASKSGKLAELQKKWFGVAFDMPAEIPVLE</sequence>
<evidence type="ECO:0000256" key="2">
    <source>
        <dbReference type="ARBA" id="ARBA00022729"/>
    </source>
</evidence>
<keyword evidence="7" id="KW-1185">Reference proteome</keyword>
<feature type="domain" description="Ionotropic glutamate receptor C-terminal" evidence="5">
    <location>
        <begin position="42"/>
        <end position="270"/>
    </location>
</feature>
<dbReference type="InterPro" id="IPR001638">
    <property type="entry name" value="Solute-binding_3/MltF_N"/>
</dbReference>
<gene>
    <name evidence="6" type="ORF">QO002_006086</name>
</gene>
<dbReference type="Proteomes" id="UP001230207">
    <property type="component" value="Unassembled WGS sequence"/>
</dbReference>
<accession>A0ABU0C033</accession>
<feature type="domain" description="Solute-binding protein family 3/N-terminal" evidence="4">
    <location>
        <begin position="42"/>
        <end position="271"/>
    </location>
</feature>
<evidence type="ECO:0000256" key="1">
    <source>
        <dbReference type="ARBA" id="ARBA00004418"/>
    </source>
</evidence>
<evidence type="ECO:0000259" key="5">
    <source>
        <dbReference type="SMART" id="SM00079"/>
    </source>
</evidence>
<reference evidence="6 7" key="1">
    <citation type="submission" date="2023-07" db="EMBL/GenBank/DDBJ databases">
        <title>Genomic Encyclopedia of Type Strains, Phase IV (KMG-IV): sequencing the most valuable type-strain genomes for metagenomic binning, comparative biology and taxonomic classification.</title>
        <authorList>
            <person name="Goeker M."/>
        </authorList>
    </citation>
    <scope>NUCLEOTIDE SEQUENCE [LARGE SCALE GENOMIC DNA]</scope>
    <source>
        <strain evidence="6 7">DSM 1112</strain>
    </source>
</reference>
<feature type="signal peptide" evidence="3">
    <location>
        <begin position="1"/>
        <end position="26"/>
    </location>
</feature>
<dbReference type="Pfam" id="PF00497">
    <property type="entry name" value="SBP_bac_3"/>
    <property type="match status" value="1"/>
</dbReference>
<dbReference type="PANTHER" id="PTHR35936:SF38">
    <property type="entry name" value="GLUTAMINE-BINDING PERIPLASMIC PROTEIN"/>
    <property type="match status" value="1"/>
</dbReference>
<evidence type="ECO:0000259" key="4">
    <source>
        <dbReference type="SMART" id="SM00062"/>
    </source>
</evidence>
<evidence type="ECO:0000313" key="7">
    <source>
        <dbReference type="Proteomes" id="UP001230207"/>
    </source>
</evidence>
<protein>
    <submittedName>
        <fullName evidence="6">ABC-type amino acid transport substrate-binding protein</fullName>
    </submittedName>
</protein>
<evidence type="ECO:0000313" key="6">
    <source>
        <dbReference type="EMBL" id="MDQ0323879.1"/>
    </source>
</evidence>
<feature type="chain" id="PRO_5047374870" evidence="3">
    <location>
        <begin position="27"/>
        <end position="282"/>
    </location>
</feature>
<proteinExistence type="predicted"/>
<dbReference type="SMART" id="SM00062">
    <property type="entry name" value="PBPb"/>
    <property type="match status" value="1"/>
</dbReference>
<dbReference type="EMBL" id="JAUSVF010000005">
    <property type="protein sequence ID" value="MDQ0323879.1"/>
    <property type="molecule type" value="Genomic_DNA"/>
</dbReference>
<dbReference type="SMART" id="SM00079">
    <property type="entry name" value="PBPe"/>
    <property type="match status" value="1"/>
</dbReference>